<dbReference type="Gene3D" id="3.40.50.720">
    <property type="entry name" value="NAD(P)-binding Rossmann-like Domain"/>
    <property type="match status" value="2"/>
</dbReference>
<protein>
    <submittedName>
        <fullName evidence="5">2-hydroxyacid dehydrogenase</fullName>
    </submittedName>
</protein>
<dbReference type="PANTHER" id="PTHR42789:SF1">
    <property type="entry name" value="D-ISOMER SPECIFIC 2-HYDROXYACID DEHYDROGENASE FAMILY PROTEIN (AFU_ORTHOLOGUE AFUA_6G10090)"/>
    <property type="match status" value="1"/>
</dbReference>
<dbReference type="RefSeq" id="WP_191813332.1">
    <property type="nucleotide sequence ID" value="NZ_JACSQT010000003.1"/>
</dbReference>
<comment type="caution">
    <text evidence="5">The sequence shown here is derived from an EMBL/GenBank/DDBJ whole genome shotgun (WGS) entry which is preliminary data.</text>
</comment>
<dbReference type="PROSITE" id="PS00065">
    <property type="entry name" value="D_2_HYDROXYACID_DH_1"/>
    <property type="match status" value="1"/>
</dbReference>
<evidence type="ECO:0000313" key="6">
    <source>
        <dbReference type="Proteomes" id="UP000657931"/>
    </source>
</evidence>
<evidence type="ECO:0000256" key="2">
    <source>
        <dbReference type="ARBA" id="ARBA00023002"/>
    </source>
</evidence>
<keyword evidence="2" id="KW-0560">Oxidoreductase</keyword>
<keyword evidence="3" id="KW-0520">NAD</keyword>
<dbReference type="CDD" id="cd12171">
    <property type="entry name" value="2-Hacid_dh_10"/>
    <property type="match status" value="1"/>
</dbReference>
<keyword evidence="6" id="KW-1185">Reference proteome</keyword>
<proteinExistence type="inferred from homology"/>
<sequence>MKCLAIADLFITKEMMEQGLNTLIDSGFELTIREWRHENLEALQKDNLAIEQQGSEVVCLPENLYDDIDQYDVIITQFAPIGQKVIEKATSLKLIGVLRGGVENIHINEAKARGVEVINTPGRNARSVAEFTVGMILSEIRNIARSHAALKQGDWRKDFSNVDFVPELEDRTIGIIGYGHIGQLVGKFLSGFDTRIIFYDPYFQGETAFEEVDLETLLSDSDVVTLHGRLTEETKHLIRYEQLAMMKNTAVLINTARSGLVCEDDLIRALNEKQIAGAAIDTFDQEPLGEASPFVDLDNVTITAHLAGSTIDAFKNTPKKLGKLILQWKESQEA</sequence>
<organism evidence="5 6">
    <name type="scientific">Cytobacillus stercorigallinarum</name>
    <dbReference type="NCBI Taxonomy" id="2762240"/>
    <lineage>
        <taxon>Bacteria</taxon>
        <taxon>Bacillati</taxon>
        <taxon>Bacillota</taxon>
        <taxon>Bacilli</taxon>
        <taxon>Bacillales</taxon>
        <taxon>Bacillaceae</taxon>
        <taxon>Cytobacillus</taxon>
    </lineage>
</organism>
<dbReference type="InterPro" id="IPR036291">
    <property type="entry name" value="NAD(P)-bd_dom_sf"/>
</dbReference>
<dbReference type="PANTHER" id="PTHR42789">
    <property type="entry name" value="D-ISOMER SPECIFIC 2-HYDROXYACID DEHYDROGENASE FAMILY PROTEIN (AFU_ORTHOLOGUE AFUA_6G10090)"/>
    <property type="match status" value="1"/>
</dbReference>
<feature type="domain" description="D-isomer specific 2-hydroxyacid dehydrogenase NAD-binding" evidence="4">
    <location>
        <begin position="133"/>
        <end position="307"/>
    </location>
</feature>
<dbReference type="Proteomes" id="UP000657931">
    <property type="component" value="Unassembled WGS sequence"/>
</dbReference>
<evidence type="ECO:0000256" key="3">
    <source>
        <dbReference type="ARBA" id="ARBA00023027"/>
    </source>
</evidence>
<evidence type="ECO:0000256" key="1">
    <source>
        <dbReference type="ARBA" id="ARBA00005854"/>
    </source>
</evidence>
<evidence type="ECO:0000313" key="5">
    <source>
        <dbReference type="EMBL" id="MBD7937278.1"/>
    </source>
</evidence>
<gene>
    <name evidence="5" type="ORF">H9655_09555</name>
</gene>
<dbReference type="InterPro" id="IPR050857">
    <property type="entry name" value="D-2-hydroxyacid_DH"/>
</dbReference>
<name>A0ABR8QNZ9_9BACI</name>
<comment type="similarity">
    <text evidence="1">Belongs to the D-isomer specific 2-hydroxyacid dehydrogenase family.</text>
</comment>
<accession>A0ABR8QNZ9</accession>
<dbReference type="InterPro" id="IPR029752">
    <property type="entry name" value="D-isomer_DH_CS1"/>
</dbReference>
<dbReference type="InterPro" id="IPR006140">
    <property type="entry name" value="D-isomer_DH_NAD-bd"/>
</dbReference>
<evidence type="ECO:0000259" key="4">
    <source>
        <dbReference type="Pfam" id="PF02826"/>
    </source>
</evidence>
<dbReference type="EMBL" id="JACSQT010000003">
    <property type="protein sequence ID" value="MBD7937278.1"/>
    <property type="molecule type" value="Genomic_DNA"/>
</dbReference>
<reference evidence="5 6" key="1">
    <citation type="submission" date="2020-08" db="EMBL/GenBank/DDBJ databases">
        <title>A Genomic Blueprint of the Chicken Gut Microbiome.</title>
        <authorList>
            <person name="Gilroy R."/>
            <person name="Ravi A."/>
            <person name="Getino M."/>
            <person name="Pursley I."/>
            <person name="Horton D.L."/>
            <person name="Alikhan N.-F."/>
            <person name="Baker D."/>
            <person name="Gharbi K."/>
            <person name="Hall N."/>
            <person name="Watson M."/>
            <person name="Adriaenssens E.M."/>
            <person name="Foster-Nyarko E."/>
            <person name="Jarju S."/>
            <person name="Secka A."/>
            <person name="Antonio M."/>
            <person name="Oren A."/>
            <person name="Chaudhuri R."/>
            <person name="La Ragione R.M."/>
            <person name="Hildebrand F."/>
            <person name="Pallen M.J."/>
        </authorList>
    </citation>
    <scope>NUCLEOTIDE SEQUENCE [LARGE SCALE GENOMIC DNA]</scope>
    <source>
        <strain evidence="5 6">Sa5YUA1</strain>
    </source>
</reference>
<dbReference type="SUPFAM" id="SSF52283">
    <property type="entry name" value="Formate/glycerate dehydrogenase catalytic domain-like"/>
    <property type="match status" value="1"/>
</dbReference>
<dbReference type="Pfam" id="PF02826">
    <property type="entry name" value="2-Hacid_dh_C"/>
    <property type="match status" value="1"/>
</dbReference>
<dbReference type="SUPFAM" id="SSF51735">
    <property type="entry name" value="NAD(P)-binding Rossmann-fold domains"/>
    <property type="match status" value="1"/>
</dbReference>